<keyword evidence="4 10" id="KW-0489">Methyltransferase</keyword>
<sequence>MIEVILQLSVLVIIVIIFHIMEYFISRMHHPDTTSSGSLLVTIPFLFAFSFGVAEFIIEFYLFGENKINLHNITLWTGLVLSIVGLAIRILAELTAKQSFTHHIAYKHEPQHKLITHGIYGVIRHPGYFGMFVFSVGTQIYLRNPVSTVVFASVLWKFFSDRIQDEETALVSMFGAAYVEYRAKTRTWFPMID</sequence>
<evidence type="ECO:0000313" key="12">
    <source>
        <dbReference type="Proteomes" id="UP000179807"/>
    </source>
</evidence>
<dbReference type="EC" id="2.1.1.100" evidence="3 10"/>
<evidence type="ECO:0000256" key="2">
    <source>
        <dbReference type="ARBA" id="ARBA00009140"/>
    </source>
</evidence>
<dbReference type="Gene3D" id="1.20.120.1630">
    <property type="match status" value="1"/>
</dbReference>
<dbReference type="OrthoDB" id="422086at2759"/>
<comment type="subcellular location">
    <subcellularLocation>
        <location evidence="10">Endoplasmic reticulum membrane</location>
        <topology evidence="10">Multi-pass membrane protein</topology>
    </subcellularLocation>
    <subcellularLocation>
        <location evidence="1">Membrane</location>
        <topology evidence="1">Multi-pass membrane protein</topology>
    </subcellularLocation>
</comment>
<comment type="catalytic activity">
    <reaction evidence="10">
        <text>[protein]-C-terminal S-[(2E,6E)-farnesyl]-L-cysteine + S-adenosyl-L-methionine = [protein]-C-terminal S-[(2E,6E)-farnesyl]-L-cysteine methyl ester + S-adenosyl-L-homocysteine</text>
        <dbReference type="Rhea" id="RHEA:21672"/>
        <dbReference type="Rhea" id="RHEA-COMP:12125"/>
        <dbReference type="Rhea" id="RHEA-COMP:12126"/>
        <dbReference type="ChEBI" id="CHEBI:57856"/>
        <dbReference type="ChEBI" id="CHEBI:59789"/>
        <dbReference type="ChEBI" id="CHEBI:90510"/>
        <dbReference type="ChEBI" id="CHEBI:90511"/>
        <dbReference type="EC" id="2.1.1.100"/>
    </reaction>
</comment>
<dbReference type="Proteomes" id="UP000179807">
    <property type="component" value="Unassembled WGS sequence"/>
</dbReference>
<evidence type="ECO:0000256" key="9">
    <source>
        <dbReference type="ARBA" id="ARBA00023136"/>
    </source>
</evidence>
<comment type="caution">
    <text evidence="11">The sequence shown here is derived from an EMBL/GenBank/DDBJ whole genome shotgun (WGS) entry which is preliminary data.</text>
</comment>
<dbReference type="InterPro" id="IPR007269">
    <property type="entry name" value="ICMT_MeTrfase"/>
</dbReference>
<keyword evidence="6 10" id="KW-0949">S-adenosyl-L-methionine</keyword>
<dbReference type="PANTHER" id="PTHR12714">
    <property type="entry name" value="PROTEIN-S ISOPRENYLCYSTEINE O-METHYLTRANSFERASE"/>
    <property type="match status" value="1"/>
</dbReference>
<keyword evidence="7 10" id="KW-0812">Transmembrane</keyword>
<keyword evidence="12" id="KW-1185">Reference proteome</keyword>
<reference evidence="11" key="1">
    <citation type="submission" date="2016-10" db="EMBL/GenBank/DDBJ databases">
        <authorList>
            <person name="Benchimol M."/>
            <person name="Almeida L.G."/>
            <person name="Vasconcelos A.T."/>
            <person name="Perreira-Neves A."/>
            <person name="Rosa I.A."/>
            <person name="Tasca T."/>
            <person name="Bogo M.R."/>
            <person name="de Souza W."/>
        </authorList>
    </citation>
    <scope>NUCLEOTIDE SEQUENCE [LARGE SCALE GENOMIC DNA]</scope>
    <source>
        <strain evidence="11">K</strain>
    </source>
</reference>
<feature type="transmembrane region" description="Helical" evidence="10">
    <location>
        <begin position="73"/>
        <end position="92"/>
    </location>
</feature>
<protein>
    <recommendedName>
        <fullName evidence="3 10">Protein-S-isoprenylcysteine O-methyltransferase</fullName>
        <ecNumber evidence="3 10">2.1.1.100</ecNumber>
    </recommendedName>
</protein>
<dbReference type="GO" id="GO:0005789">
    <property type="term" value="C:endoplasmic reticulum membrane"/>
    <property type="evidence" value="ECO:0007669"/>
    <property type="project" value="UniProtKB-SubCell"/>
</dbReference>
<evidence type="ECO:0000256" key="8">
    <source>
        <dbReference type="ARBA" id="ARBA00022989"/>
    </source>
</evidence>
<dbReference type="VEuPathDB" id="TrichDB:TRFO_27041"/>
<feature type="transmembrane region" description="Helical" evidence="10">
    <location>
        <begin position="6"/>
        <end position="25"/>
    </location>
</feature>
<proteinExistence type="inferred from homology"/>
<dbReference type="PROSITE" id="PS51564">
    <property type="entry name" value="SAM_ICMT"/>
    <property type="match status" value="1"/>
</dbReference>
<organism evidence="11 12">
    <name type="scientific">Tritrichomonas foetus</name>
    <dbReference type="NCBI Taxonomy" id="1144522"/>
    <lineage>
        <taxon>Eukaryota</taxon>
        <taxon>Metamonada</taxon>
        <taxon>Parabasalia</taxon>
        <taxon>Tritrichomonadida</taxon>
        <taxon>Tritrichomonadidae</taxon>
        <taxon>Tritrichomonas</taxon>
    </lineage>
</organism>
<evidence type="ECO:0000256" key="10">
    <source>
        <dbReference type="RuleBase" id="RU362022"/>
    </source>
</evidence>
<dbReference type="EMBL" id="MLAK01000763">
    <property type="protein sequence ID" value="OHT05279.1"/>
    <property type="molecule type" value="Genomic_DNA"/>
</dbReference>
<accession>A0A1J4K1L4</accession>
<evidence type="ECO:0000256" key="3">
    <source>
        <dbReference type="ARBA" id="ARBA00012151"/>
    </source>
</evidence>
<evidence type="ECO:0000256" key="4">
    <source>
        <dbReference type="ARBA" id="ARBA00022603"/>
    </source>
</evidence>
<comment type="caution">
    <text evidence="10">Lacks conserved residue(s) required for the propagation of feature annotation.</text>
</comment>
<keyword evidence="9 10" id="KW-0472">Membrane</keyword>
<dbReference type="InterPro" id="IPR025770">
    <property type="entry name" value="PPMT_MeTrfase"/>
</dbReference>
<keyword evidence="10" id="KW-0256">Endoplasmic reticulum</keyword>
<dbReference type="GO" id="GO:0004671">
    <property type="term" value="F:protein C-terminal S-isoprenylcysteine carboxyl O-methyltransferase activity"/>
    <property type="evidence" value="ECO:0007669"/>
    <property type="project" value="UniProtKB-EC"/>
</dbReference>
<dbReference type="RefSeq" id="XP_068358415.1">
    <property type="nucleotide sequence ID" value="XM_068505303.1"/>
</dbReference>
<dbReference type="GO" id="GO:0032259">
    <property type="term" value="P:methylation"/>
    <property type="evidence" value="ECO:0007669"/>
    <property type="project" value="UniProtKB-KW"/>
</dbReference>
<comment type="similarity">
    <text evidence="2 10">Belongs to the class VI-like SAM-binding methyltransferase superfamily. Isoprenylcysteine carboxyl methyltransferase family.</text>
</comment>
<dbReference type="PANTHER" id="PTHR12714:SF9">
    <property type="entry name" value="PROTEIN-S-ISOPRENYLCYSTEINE O-METHYLTRANSFERASE"/>
    <property type="match status" value="1"/>
</dbReference>
<evidence type="ECO:0000256" key="6">
    <source>
        <dbReference type="ARBA" id="ARBA00022691"/>
    </source>
</evidence>
<name>A0A1J4K1L4_9EUKA</name>
<dbReference type="AlphaFoldDB" id="A0A1J4K1L4"/>
<dbReference type="Pfam" id="PF04140">
    <property type="entry name" value="ICMT"/>
    <property type="match status" value="1"/>
</dbReference>
<evidence type="ECO:0000256" key="7">
    <source>
        <dbReference type="ARBA" id="ARBA00022692"/>
    </source>
</evidence>
<feature type="transmembrane region" description="Helical" evidence="10">
    <location>
        <begin position="37"/>
        <end position="61"/>
    </location>
</feature>
<keyword evidence="8 10" id="KW-1133">Transmembrane helix</keyword>
<dbReference type="GeneID" id="94840007"/>
<keyword evidence="5" id="KW-0808">Transferase</keyword>
<evidence type="ECO:0000313" key="11">
    <source>
        <dbReference type="EMBL" id="OHT05279.1"/>
    </source>
</evidence>
<evidence type="ECO:0000256" key="5">
    <source>
        <dbReference type="ARBA" id="ARBA00022679"/>
    </source>
</evidence>
<gene>
    <name evidence="11" type="primary">ICMT</name>
    <name evidence="11" type="ORF">TRFO_27041</name>
</gene>
<evidence type="ECO:0000256" key="1">
    <source>
        <dbReference type="ARBA" id="ARBA00004141"/>
    </source>
</evidence>